<protein>
    <submittedName>
        <fullName evidence="1">Uncharacterized protein</fullName>
    </submittedName>
</protein>
<dbReference type="OrthoDB" id="5644921at2"/>
<organism evidence="1 2">
    <name type="scientific">Legionella rubrilucens</name>
    <dbReference type="NCBI Taxonomy" id="458"/>
    <lineage>
        <taxon>Bacteria</taxon>
        <taxon>Pseudomonadati</taxon>
        <taxon>Pseudomonadota</taxon>
        <taxon>Gammaproteobacteria</taxon>
        <taxon>Legionellales</taxon>
        <taxon>Legionellaceae</taxon>
        <taxon>Legionella</taxon>
    </lineage>
</organism>
<dbReference type="Proteomes" id="UP000054608">
    <property type="component" value="Unassembled WGS sequence"/>
</dbReference>
<accession>A0A0W0XX27</accession>
<name>A0A0W0XX27_9GAMM</name>
<reference evidence="1 2" key="1">
    <citation type="submission" date="2015-11" db="EMBL/GenBank/DDBJ databases">
        <title>Genomic analysis of 38 Legionella species identifies large and diverse effector repertoires.</title>
        <authorList>
            <person name="Burstein D."/>
            <person name="Amaro F."/>
            <person name="Zusman T."/>
            <person name="Lifshitz Z."/>
            <person name="Cohen O."/>
            <person name="Gilbert J.A."/>
            <person name="Pupko T."/>
            <person name="Shuman H.A."/>
            <person name="Segal G."/>
        </authorList>
    </citation>
    <scope>NUCLEOTIDE SEQUENCE [LARGE SCALE GENOMIC DNA]</scope>
    <source>
        <strain evidence="1 2">WA-270A-C2</strain>
    </source>
</reference>
<sequence length="152" mass="17292">MLTKQGLFKPESNKNNSSYIYTMLDWERAQTIIANKTDKFSSPWLIRESSVDGLLSITYYNPESKKIQHQRLCFNGTLWDHAPSDLDAAKTVAMQCQKVSKDNLSESGGVLLASFLSEHGYHADNLIYPPESQATKNKFYTGYDLNTIQYKP</sequence>
<dbReference type="AlphaFoldDB" id="A0A0W0XX27"/>
<keyword evidence="2" id="KW-1185">Reference proteome</keyword>
<gene>
    <name evidence="1" type="ORF">Lrub_1374</name>
</gene>
<evidence type="ECO:0000313" key="1">
    <source>
        <dbReference type="EMBL" id="KTD49023.1"/>
    </source>
</evidence>
<dbReference type="STRING" id="458.Lrub_1374"/>
<evidence type="ECO:0000313" key="2">
    <source>
        <dbReference type="Proteomes" id="UP000054608"/>
    </source>
</evidence>
<dbReference type="EMBL" id="LNYT01000007">
    <property type="protein sequence ID" value="KTD49023.1"/>
    <property type="molecule type" value="Genomic_DNA"/>
</dbReference>
<proteinExistence type="predicted"/>
<dbReference type="PATRIC" id="fig|458.5.peg.1419"/>
<comment type="caution">
    <text evidence="1">The sequence shown here is derived from an EMBL/GenBank/DDBJ whole genome shotgun (WGS) entry which is preliminary data.</text>
</comment>
<dbReference type="RefSeq" id="WP_058531437.1">
    <property type="nucleotide sequence ID" value="NZ_CAAAIN010000006.1"/>
</dbReference>